<dbReference type="EMBL" id="CAMAPF010000087">
    <property type="protein sequence ID" value="CAH9096560.1"/>
    <property type="molecule type" value="Genomic_DNA"/>
</dbReference>
<feature type="region of interest" description="Disordered" evidence="1">
    <location>
        <begin position="104"/>
        <end position="127"/>
    </location>
</feature>
<feature type="compositionally biased region" description="Low complexity" evidence="1">
    <location>
        <begin position="11"/>
        <end position="24"/>
    </location>
</feature>
<organism evidence="2 3">
    <name type="scientific">Cuscuta epithymum</name>
    <dbReference type="NCBI Taxonomy" id="186058"/>
    <lineage>
        <taxon>Eukaryota</taxon>
        <taxon>Viridiplantae</taxon>
        <taxon>Streptophyta</taxon>
        <taxon>Embryophyta</taxon>
        <taxon>Tracheophyta</taxon>
        <taxon>Spermatophyta</taxon>
        <taxon>Magnoliopsida</taxon>
        <taxon>eudicotyledons</taxon>
        <taxon>Gunneridae</taxon>
        <taxon>Pentapetalae</taxon>
        <taxon>asterids</taxon>
        <taxon>lamiids</taxon>
        <taxon>Solanales</taxon>
        <taxon>Convolvulaceae</taxon>
        <taxon>Cuscuteae</taxon>
        <taxon>Cuscuta</taxon>
        <taxon>Cuscuta subgen. Cuscuta</taxon>
    </lineage>
</organism>
<evidence type="ECO:0000313" key="2">
    <source>
        <dbReference type="EMBL" id="CAH9096560.1"/>
    </source>
</evidence>
<dbReference type="Proteomes" id="UP001152523">
    <property type="component" value="Unassembled WGS sequence"/>
</dbReference>
<name>A0AAV0DA80_9ASTE</name>
<reference evidence="2" key="1">
    <citation type="submission" date="2022-07" db="EMBL/GenBank/DDBJ databases">
        <authorList>
            <person name="Macas J."/>
            <person name="Novak P."/>
            <person name="Neumann P."/>
        </authorList>
    </citation>
    <scope>NUCLEOTIDE SEQUENCE</scope>
</reference>
<evidence type="ECO:0000313" key="3">
    <source>
        <dbReference type="Proteomes" id="UP001152523"/>
    </source>
</evidence>
<comment type="caution">
    <text evidence="2">The sequence shown here is derived from an EMBL/GenBank/DDBJ whole genome shotgun (WGS) entry which is preliminary data.</text>
</comment>
<evidence type="ECO:0000256" key="1">
    <source>
        <dbReference type="SAM" id="MobiDB-lite"/>
    </source>
</evidence>
<keyword evidence="3" id="KW-1185">Reference proteome</keyword>
<feature type="region of interest" description="Disordered" evidence="1">
    <location>
        <begin position="1"/>
        <end position="89"/>
    </location>
</feature>
<dbReference type="AlphaFoldDB" id="A0AAV0DA80"/>
<gene>
    <name evidence="2" type="ORF">CEPIT_LOCUS13785</name>
</gene>
<protein>
    <submittedName>
        <fullName evidence="2">Uncharacterized protein</fullName>
    </submittedName>
</protein>
<sequence>MGWLPSERLQASSSCPVPASASSSRFNPAADEPSYVDGFPVLQSMADEAPSPCEWDSRSRPQAQQTSDERRAPKRPAAPATGSGERISAAESFQLTCAATSFPSNFPRKDLGHKKHQRWLQTANLRA</sequence>
<accession>A0AAV0DA80</accession>
<proteinExistence type="predicted"/>